<feature type="compositionally biased region" description="Polar residues" evidence="6">
    <location>
        <begin position="712"/>
        <end position="722"/>
    </location>
</feature>
<keyword evidence="2 7" id="KW-0689">Ribosomal protein</keyword>
<dbReference type="SUPFAM" id="SSF54575">
    <property type="entry name" value="Ribosomal protein L31e"/>
    <property type="match status" value="1"/>
</dbReference>
<dbReference type="InterPro" id="IPR000054">
    <property type="entry name" value="Ribosomal_eL31"/>
</dbReference>
<evidence type="ECO:0000256" key="5">
    <source>
        <dbReference type="ARBA" id="ARBA00035337"/>
    </source>
</evidence>
<dbReference type="InterPro" id="IPR020052">
    <property type="entry name" value="Ribosomal_eL31_CS"/>
</dbReference>
<sequence>MAPRTKGSKKGDKKVLTEVITKECTIHMHKRIHGIGFKRRAPRAIKEIRKFAEKMMGTPDVRVDTRLNKHIWSQGVRNVPYRVRVRLARKRNEDEDSVHRLYTLVTYVPCASFKGEKGNGTGRNSRRVRPVIYAMAQPNRSVLGISNRKRLSSMNGDFIYMLKDLRKSETATNVVHNNRLVKVNNDREVHKMQKEHMLQVSSIKKSQEAIYKTLVRVNRDKIKATKERFANTQEDLRSRTQKLRLKLLVRKVVEKFRENVQEKNLDRRVITDQSDGNEIKVKISSFFPADKKESDQTSEGEEEDVERPPSEHPVDKDCTAATYNLVTRNNRGNMVGQLSRPTSRSSFEDAITAEYLDRENEAYRDEHHDENDHQMMNKGGVIITEIGSPNGKAALPPKRTIVVTLPNLSSDFTTIKKKKDNVTPKIESSMKCKEFCDFEVKETKPQGKKSPNRIKSGTSSSSGGSYKMDDNNTRMNRLNDLPSLKVTLDQLNSGTYSAVFQNTNNMLNKVEHFLNTSIKPSSDEDYPGTPKEGERLKHRKTNVRNSLMDASRKSVGRSIPMVRAEDTETEKLSVIGLNPKNNDNMEGRASALSANSVNSSNSMSRRMSVQCANRRRAKAKQERFPKLQENVNDSNEGNLREGPPIVFLDTKIEKSVRLEKKTQRKLIKSERAKRELQVEKMDKFMENLPQEDKENQSPPLVSTKQENRKQTEVTSTSPVNTGETKEAEVKKPSNMSDFVYRVFLRQNQFARLPSYMDPNSTEALRHCRYLRHYKRMNQTEKIAARYARNSCWQSKPFSVQEEFRALNRHGFVPSSAY</sequence>
<dbReference type="InterPro" id="IPR023621">
    <property type="entry name" value="Ribosomal_eL31_dom_sf"/>
</dbReference>
<reference evidence="7" key="1">
    <citation type="journal article" date="2012" name="Nature">
        <title>The oyster genome reveals stress adaptation and complexity of shell formation.</title>
        <authorList>
            <person name="Zhang G."/>
            <person name="Fang X."/>
            <person name="Guo X."/>
            <person name="Li L."/>
            <person name="Luo R."/>
            <person name="Xu F."/>
            <person name="Yang P."/>
            <person name="Zhang L."/>
            <person name="Wang X."/>
            <person name="Qi H."/>
            <person name="Xiong Z."/>
            <person name="Que H."/>
            <person name="Xie Y."/>
            <person name="Holland P.W."/>
            <person name="Paps J."/>
            <person name="Zhu Y."/>
            <person name="Wu F."/>
            <person name="Chen Y."/>
            <person name="Wang J."/>
            <person name="Peng C."/>
            <person name="Meng J."/>
            <person name="Yang L."/>
            <person name="Liu J."/>
            <person name="Wen B."/>
            <person name="Zhang N."/>
            <person name="Huang Z."/>
            <person name="Zhu Q."/>
            <person name="Feng Y."/>
            <person name="Mount A."/>
            <person name="Hedgecock D."/>
            <person name="Xu Z."/>
            <person name="Liu Y."/>
            <person name="Domazet-Loso T."/>
            <person name="Du Y."/>
            <person name="Sun X."/>
            <person name="Zhang S."/>
            <person name="Liu B."/>
            <person name="Cheng P."/>
            <person name="Jiang X."/>
            <person name="Li J."/>
            <person name="Fan D."/>
            <person name="Wang W."/>
            <person name="Fu W."/>
            <person name="Wang T."/>
            <person name="Wang B."/>
            <person name="Zhang J."/>
            <person name="Peng Z."/>
            <person name="Li Y."/>
            <person name="Li N."/>
            <person name="Wang J."/>
            <person name="Chen M."/>
            <person name="He Y."/>
            <person name="Tan F."/>
            <person name="Song X."/>
            <person name="Zheng Q."/>
            <person name="Huang R."/>
            <person name="Yang H."/>
            <person name="Du X."/>
            <person name="Chen L."/>
            <person name="Yang M."/>
            <person name="Gaffney P.M."/>
            <person name="Wang S."/>
            <person name="Luo L."/>
            <person name="She Z."/>
            <person name="Ming Y."/>
            <person name="Huang W."/>
            <person name="Zhang S."/>
            <person name="Huang B."/>
            <person name="Zhang Y."/>
            <person name="Qu T."/>
            <person name="Ni P."/>
            <person name="Miao G."/>
            <person name="Wang J."/>
            <person name="Wang Q."/>
            <person name="Steinberg C.E."/>
            <person name="Wang H."/>
            <person name="Li N."/>
            <person name="Qian L."/>
            <person name="Zhang G."/>
            <person name="Li Y."/>
            <person name="Yang H."/>
            <person name="Liu X."/>
            <person name="Wang J."/>
            <person name="Yin Y."/>
            <person name="Wang J."/>
        </authorList>
    </citation>
    <scope>NUCLEOTIDE SEQUENCE [LARGE SCALE GENOMIC DNA]</scope>
    <source>
        <strain evidence="7">05x7-T-G4-1.051#20</strain>
    </source>
</reference>
<feature type="region of interest" description="Disordered" evidence="6">
    <location>
        <begin position="286"/>
        <end position="316"/>
    </location>
</feature>
<dbReference type="EMBL" id="JH819020">
    <property type="protein sequence ID" value="EKC29166.1"/>
    <property type="molecule type" value="Genomic_DNA"/>
</dbReference>
<evidence type="ECO:0000256" key="4">
    <source>
        <dbReference type="ARBA" id="ARBA00035230"/>
    </source>
</evidence>
<evidence type="ECO:0000256" key="6">
    <source>
        <dbReference type="SAM" id="MobiDB-lite"/>
    </source>
</evidence>
<dbReference type="Pfam" id="PF01198">
    <property type="entry name" value="Ribosomal_L31e"/>
    <property type="match status" value="1"/>
</dbReference>
<dbReference type="Gene3D" id="3.10.440.10">
    <property type="match status" value="1"/>
</dbReference>
<comment type="similarity">
    <text evidence="1">Belongs to the eukaryotic ribosomal protein eL31 family.</text>
</comment>
<gene>
    <name evidence="7" type="ORF">CGI_10024289</name>
</gene>
<dbReference type="InParanoid" id="K1R5G4"/>
<dbReference type="PANTHER" id="PTHR10956">
    <property type="entry name" value="60S RIBOSOMAL PROTEIN L31"/>
    <property type="match status" value="1"/>
</dbReference>
<dbReference type="CDD" id="cd00463">
    <property type="entry name" value="Ribosomal_L31e"/>
    <property type="match status" value="1"/>
</dbReference>
<feature type="region of interest" description="Disordered" evidence="6">
    <location>
        <begin position="616"/>
        <end position="643"/>
    </location>
</feature>
<keyword evidence="3" id="KW-0687">Ribonucleoprotein</keyword>
<feature type="region of interest" description="Disordered" evidence="6">
    <location>
        <begin position="441"/>
        <end position="473"/>
    </location>
</feature>
<feature type="compositionally biased region" description="Basic and acidic residues" evidence="6">
    <location>
        <begin position="306"/>
        <end position="316"/>
    </location>
</feature>
<evidence type="ECO:0000256" key="2">
    <source>
        <dbReference type="ARBA" id="ARBA00022980"/>
    </source>
</evidence>
<dbReference type="AlphaFoldDB" id="K1R5G4"/>
<dbReference type="FunFam" id="3.10.440.10:FF:000001">
    <property type="entry name" value="60S ribosomal protein L31"/>
    <property type="match status" value="1"/>
</dbReference>
<name>K1R5G4_MAGGI</name>
<dbReference type="GO" id="GO:0002181">
    <property type="term" value="P:cytoplasmic translation"/>
    <property type="evidence" value="ECO:0007669"/>
    <property type="project" value="TreeGrafter"/>
</dbReference>
<feature type="compositionally biased region" description="Low complexity" evidence="6">
    <location>
        <begin position="456"/>
        <end position="465"/>
    </location>
</feature>
<dbReference type="HOGENOM" id="CLU_345902_0_0_1"/>
<dbReference type="SMART" id="SM01380">
    <property type="entry name" value="Ribosomal_L31e"/>
    <property type="match status" value="1"/>
</dbReference>
<dbReference type="GO" id="GO:0022625">
    <property type="term" value="C:cytosolic large ribosomal subunit"/>
    <property type="evidence" value="ECO:0007669"/>
    <property type="project" value="TreeGrafter"/>
</dbReference>
<evidence type="ECO:0000256" key="1">
    <source>
        <dbReference type="ARBA" id="ARBA00010808"/>
    </source>
</evidence>
<evidence type="ECO:0000256" key="3">
    <source>
        <dbReference type="ARBA" id="ARBA00023274"/>
    </source>
</evidence>
<organism evidence="7">
    <name type="scientific">Magallana gigas</name>
    <name type="common">Pacific oyster</name>
    <name type="synonym">Crassostrea gigas</name>
    <dbReference type="NCBI Taxonomy" id="29159"/>
    <lineage>
        <taxon>Eukaryota</taxon>
        <taxon>Metazoa</taxon>
        <taxon>Spiralia</taxon>
        <taxon>Lophotrochozoa</taxon>
        <taxon>Mollusca</taxon>
        <taxon>Bivalvia</taxon>
        <taxon>Autobranchia</taxon>
        <taxon>Pteriomorphia</taxon>
        <taxon>Ostreida</taxon>
        <taxon>Ostreoidea</taxon>
        <taxon>Ostreidae</taxon>
        <taxon>Magallana</taxon>
    </lineage>
</organism>
<dbReference type="PANTHER" id="PTHR10956:SF0">
    <property type="entry name" value="60S RIBOSOMAL PROTEIN L31"/>
    <property type="match status" value="1"/>
</dbReference>
<feature type="region of interest" description="Disordered" evidence="6">
    <location>
        <begin position="686"/>
        <end position="730"/>
    </location>
</feature>
<feature type="compositionally biased region" description="Acidic residues" evidence="6">
    <location>
        <begin position="296"/>
        <end position="305"/>
    </location>
</feature>
<dbReference type="GO" id="GO:0003735">
    <property type="term" value="F:structural constituent of ribosome"/>
    <property type="evidence" value="ECO:0007669"/>
    <property type="project" value="InterPro"/>
</dbReference>
<dbReference type="PROSITE" id="PS01144">
    <property type="entry name" value="RIBOSOMAL_L31E"/>
    <property type="match status" value="1"/>
</dbReference>
<accession>K1R5G4</accession>
<protein>
    <recommendedName>
        <fullName evidence="4">Large ribosomal subunit protein eL31</fullName>
    </recommendedName>
    <alternativeName>
        <fullName evidence="5">60S ribosomal protein L31</fullName>
    </alternativeName>
</protein>
<evidence type="ECO:0000313" key="7">
    <source>
        <dbReference type="EMBL" id="EKC29166.1"/>
    </source>
</evidence>
<feature type="compositionally biased region" description="Basic and acidic residues" evidence="6">
    <location>
        <begin position="686"/>
        <end position="695"/>
    </location>
</feature>
<proteinExistence type="inferred from homology"/>